<dbReference type="GO" id="GO:0046872">
    <property type="term" value="F:metal ion binding"/>
    <property type="evidence" value="ECO:0007669"/>
    <property type="project" value="InterPro"/>
</dbReference>
<comment type="catalytic activity">
    <reaction evidence="1">
        <text>(2R)-2-phosphoglycerate = (2R)-3-phosphoglycerate</text>
        <dbReference type="Rhea" id="RHEA:15901"/>
        <dbReference type="ChEBI" id="CHEBI:58272"/>
        <dbReference type="ChEBI" id="CHEBI:58289"/>
        <dbReference type="EC" id="5.4.2.12"/>
    </reaction>
</comment>
<dbReference type="GO" id="GO:0006096">
    <property type="term" value="P:glycolytic process"/>
    <property type="evidence" value="ECO:0007669"/>
    <property type="project" value="UniProtKB-KW"/>
</dbReference>
<dbReference type="RefSeq" id="WP_002841277.1">
    <property type="nucleotide sequence ID" value="NZ_CP054000.1"/>
</dbReference>
<comment type="function">
    <text evidence="2">Catalyzes the interconversion of 2-phosphoglycerate and 3-phosphoglycerate.</text>
</comment>
<dbReference type="NCBIfam" id="TIGR00306">
    <property type="entry name" value="apgM"/>
    <property type="match status" value="1"/>
</dbReference>
<gene>
    <name evidence="8" type="ORF">FOC70_04225</name>
</gene>
<dbReference type="GO" id="GO:0004619">
    <property type="term" value="F:phosphoglycerate mutase activity"/>
    <property type="evidence" value="ECO:0007669"/>
    <property type="project" value="UniProtKB-EC"/>
</dbReference>
<dbReference type="PANTHER" id="PTHR31209">
    <property type="entry name" value="COFACTOR-INDEPENDENT PHOSPHOGLYCERATE MUTASE"/>
    <property type="match status" value="1"/>
</dbReference>
<dbReference type="CDD" id="cd16011">
    <property type="entry name" value="iPGM_like"/>
    <property type="match status" value="1"/>
</dbReference>
<evidence type="ECO:0000256" key="5">
    <source>
        <dbReference type="ARBA" id="ARBA00023152"/>
    </source>
</evidence>
<comment type="pathway">
    <text evidence="3">Carbohydrate degradation.</text>
</comment>
<evidence type="ECO:0000256" key="2">
    <source>
        <dbReference type="ARBA" id="ARBA00002315"/>
    </source>
</evidence>
<reference evidence="8 9" key="1">
    <citation type="submission" date="2020-05" db="EMBL/GenBank/DDBJ databases">
        <title>FDA dAtabase for Regulatory Grade micrObial Sequences (FDA-ARGOS): Supporting development and validation of Infectious Disease Dx tests.</title>
        <authorList>
            <person name="Pederson C."/>
            <person name="Tallon L."/>
            <person name="Sadzewicz L."/>
            <person name="Zhao X."/>
            <person name="Vavikolanu K."/>
            <person name="Mehta A."/>
            <person name="Aluvathingal J."/>
            <person name="Nadendla S."/>
            <person name="Myers T."/>
            <person name="Yan Y."/>
            <person name="Sichtig H."/>
        </authorList>
    </citation>
    <scope>NUCLEOTIDE SEQUENCE [LARGE SCALE GENOMIC DNA]</scope>
    <source>
        <strain evidence="8 9">FDAARGOS_764</strain>
    </source>
</reference>
<dbReference type="InterPro" id="IPR004456">
    <property type="entry name" value="Pglycerate_mutase_ApgM"/>
</dbReference>
<dbReference type="InterPro" id="IPR017850">
    <property type="entry name" value="Alkaline_phosphatase_core_sf"/>
</dbReference>
<dbReference type="Gene3D" id="3.30.70.2130">
    <property type="entry name" value="Metalloenzyme domain"/>
    <property type="match status" value="1"/>
</dbReference>
<dbReference type="EMBL" id="CP054000">
    <property type="protein sequence ID" value="QKH79611.1"/>
    <property type="molecule type" value="Genomic_DNA"/>
</dbReference>
<accession>A0A7D4GE25</accession>
<evidence type="ECO:0000256" key="3">
    <source>
        <dbReference type="ARBA" id="ARBA00004921"/>
    </source>
</evidence>
<dbReference type="AlphaFoldDB" id="A0A7D4GE25"/>
<evidence type="ECO:0000313" key="9">
    <source>
        <dbReference type="Proteomes" id="UP000502899"/>
    </source>
</evidence>
<evidence type="ECO:0000256" key="4">
    <source>
        <dbReference type="ARBA" id="ARBA00005524"/>
    </source>
</evidence>
<dbReference type="Pfam" id="PF01676">
    <property type="entry name" value="Metalloenzyme"/>
    <property type="match status" value="1"/>
</dbReference>
<comment type="similarity">
    <text evidence="4">Belongs to the BPG-independent phosphoglycerate mutase family. A-PGAM subfamily.</text>
</comment>
<evidence type="ECO:0000259" key="7">
    <source>
        <dbReference type="Pfam" id="PF01676"/>
    </source>
</evidence>
<dbReference type="NCBIfam" id="NF003104">
    <property type="entry name" value="PRK04024.1"/>
    <property type="match status" value="1"/>
</dbReference>
<keyword evidence="5" id="KW-0324">Glycolysis</keyword>
<dbReference type="HAMAP" id="MF_01402_A">
    <property type="entry name" value="ApgM_A"/>
    <property type="match status" value="1"/>
</dbReference>
<protein>
    <submittedName>
        <fullName evidence="8">2,3-bisphosphoglycerate-independent phosphoglycerate mutase</fullName>
        <ecNumber evidence="8">5.4.2.12</ecNumber>
    </submittedName>
</protein>
<sequence length="411" mass="44144">MNRKVILAVADGVGDRPCEILGGKTPLEYASTPNLDKLASVGTTGIVDVHGAGIPVGTDLGHMILFGYGLEDYPGRGPIEAFGREIELQAGDVAFRSNFATVNENLCVVDRRAGRIRENTNLLAQSLNNIEIDGIKVIFKEATEHRAVLILRGPGLSANITDTDPKVAGVDVSYKKCQSKDGKPDSIFTAEIVNKFLLKANEILSKHPVNEERISKGLLPANFILTRGAGIMPKLEKISEKLNIKGACVAAEGTVLGVARLAGFTALTGPTMTGNIDTDVNAKAQMAIDALKDHDFVLVNLKATDLFGHDGNPEKKAQAVEVFDKFIGLLLEANLENTIIAVTADHSTPCERMEHSGDPVPVLIAGPGIRQDRVTKFDEISCSYGGLCRIKGKDLSNTLYDFLEKTKKQGN</sequence>
<keyword evidence="6 8" id="KW-0413">Isomerase</keyword>
<organism evidence="8 9">
    <name type="scientific">Finegoldia magna</name>
    <name type="common">Peptostreptococcus magnus</name>
    <dbReference type="NCBI Taxonomy" id="1260"/>
    <lineage>
        <taxon>Bacteria</taxon>
        <taxon>Bacillati</taxon>
        <taxon>Bacillota</taxon>
        <taxon>Tissierellia</taxon>
        <taxon>Tissierellales</taxon>
        <taxon>Peptoniphilaceae</taxon>
        <taxon>Finegoldia</taxon>
    </lineage>
</organism>
<dbReference type="PIRSF" id="PIRSF006392">
    <property type="entry name" value="IPGAM_arch"/>
    <property type="match status" value="1"/>
</dbReference>
<feature type="domain" description="Metalloenzyme" evidence="7">
    <location>
        <begin position="4"/>
        <end position="398"/>
    </location>
</feature>
<evidence type="ECO:0000256" key="1">
    <source>
        <dbReference type="ARBA" id="ARBA00000370"/>
    </source>
</evidence>
<dbReference type="InterPro" id="IPR042253">
    <property type="entry name" value="Pglycerate_mutase_ApgM_sf"/>
</dbReference>
<proteinExistence type="inferred from homology"/>
<dbReference type="InterPro" id="IPR006124">
    <property type="entry name" value="Metalloenzyme"/>
</dbReference>
<dbReference type="EC" id="5.4.2.12" evidence="8"/>
<name>A0A7D4GE25_FINMA</name>
<evidence type="ECO:0000313" key="8">
    <source>
        <dbReference type="EMBL" id="QKH79611.1"/>
    </source>
</evidence>
<dbReference type="SUPFAM" id="SSF53649">
    <property type="entry name" value="Alkaline phosphatase-like"/>
    <property type="match status" value="1"/>
</dbReference>
<evidence type="ECO:0000256" key="6">
    <source>
        <dbReference type="ARBA" id="ARBA00023235"/>
    </source>
</evidence>
<dbReference type="Pfam" id="PF10143">
    <property type="entry name" value="PhosphMutase"/>
    <property type="match status" value="1"/>
</dbReference>
<dbReference type="PANTHER" id="PTHR31209:SF0">
    <property type="entry name" value="METALLOENZYME DOMAIN-CONTAINING PROTEIN"/>
    <property type="match status" value="1"/>
</dbReference>
<dbReference type="InterPro" id="IPR023665">
    <property type="entry name" value="ApgAM_prokaryotes"/>
</dbReference>
<dbReference type="Proteomes" id="UP000502899">
    <property type="component" value="Chromosome"/>
</dbReference>
<dbReference type="Gene3D" id="3.40.720.10">
    <property type="entry name" value="Alkaline Phosphatase, subunit A"/>
    <property type="match status" value="1"/>
</dbReference>